<organism evidence="2 3">
    <name type="scientific">Rickenella mellea</name>
    <dbReference type="NCBI Taxonomy" id="50990"/>
    <lineage>
        <taxon>Eukaryota</taxon>
        <taxon>Fungi</taxon>
        <taxon>Dikarya</taxon>
        <taxon>Basidiomycota</taxon>
        <taxon>Agaricomycotina</taxon>
        <taxon>Agaricomycetes</taxon>
        <taxon>Hymenochaetales</taxon>
        <taxon>Rickenellaceae</taxon>
        <taxon>Rickenella</taxon>
    </lineage>
</organism>
<proteinExistence type="predicted"/>
<dbReference type="Proteomes" id="UP000294933">
    <property type="component" value="Unassembled WGS sequence"/>
</dbReference>
<keyword evidence="3" id="KW-1185">Reference proteome</keyword>
<evidence type="ECO:0000313" key="2">
    <source>
        <dbReference type="EMBL" id="TDL27949.1"/>
    </source>
</evidence>
<feature type="region of interest" description="Disordered" evidence="1">
    <location>
        <begin position="719"/>
        <end position="742"/>
    </location>
</feature>
<dbReference type="AlphaFoldDB" id="A0A4Y7QM77"/>
<dbReference type="VEuPathDB" id="FungiDB:BD410DRAFT_799315"/>
<reference evidence="2 3" key="1">
    <citation type="submission" date="2018-06" db="EMBL/GenBank/DDBJ databases">
        <title>A transcriptomic atlas of mushroom development highlights an independent origin of complex multicellularity.</title>
        <authorList>
            <consortium name="DOE Joint Genome Institute"/>
            <person name="Krizsan K."/>
            <person name="Almasi E."/>
            <person name="Merenyi Z."/>
            <person name="Sahu N."/>
            <person name="Viragh M."/>
            <person name="Koszo T."/>
            <person name="Mondo S."/>
            <person name="Kiss B."/>
            <person name="Balint B."/>
            <person name="Kues U."/>
            <person name="Barry K."/>
            <person name="Hegedus J.C."/>
            <person name="Henrissat B."/>
            <person name="Johnson J."/>
            <person name="Lipzen A."/>
            <person name="Ohm R."/>
            <person name="Nagy I."/>
            <person name="Pangilinan J."/>
            <person name="Yan J."/>
            <person name="Xiong Y."/>
            <person name="Grigoriev I.V."/>
            <person name="Hibbett D.S."/>
            <person name="Nagy L.G."/>
        </authorList>
    </citation>
    <scope>NUCLEOTIDE SEQUENCE [LARGE SCALE GENOMIC DNA]</scope>
    <source>
        <strain evidence="2 3">SZMC22713</strain>
    </source>
</reference>
<accession>A0A4Y7QM77</accession>
<gene>
    <name evidence="2" type="ORF">BD410DRAFT_799315</name>
</gene>
<dbReference type="EMBL" id="ML170158">
    <property type="protein sequence ID" value="TDL27949.1"/>
    <property type="molecule type" value="Genomic_DNA"/>
</dbReference>
<evidence type="ECO:0000256" key="1">
    <source>
        <dbReference type="SAM" id="MobiDB-lite"/>
    </source>
</evidence>
<protein>
    <submittedName>
        <fullName evidence="2">Uncharacterized protein</fullName>
    </submittedName>
</protein>
<name>A0A4Y7QM77_9AGAM</name>
<evidence type="ECO:0000313" key="3">
    <source>
        <dbReference type="Proteomes" id="UP000294933"/>
    </source>
</evidence>
<sequence>MPFDILTIICRELMVYDVLRLQQVRLQNCHLGCRAQILTKVCGSLKYTISSDKQLWVHILRYDTSMSGIPLLPYRCSLESATANVVERWVRMALQVDWPYKHAKELTVHRINLKSYQIASHVTWLKLIRGRWLLIASSSIESSSLTLWDSSPNLGDPILRAKYSLPGPVINGSVDDTSSSISVAISVGSSEIEDVLMFKYSISPFHRVVLSFPLTLFREPPICDTFRGAFSALRSSTPPPEQPKKQIEQGMHDWVPPVNHKTCWAMTIWKNYVLTVLDQYIEVYCKPDLKSQRETWSHQAPTRIIMWCCSLQPVREAYFTMQISNEGISCYSDGDAEFQRVLATRHCHGHIKVVTLQFEEELSSPITLRQIEIATNPAICMSVGSTSNKLSWLSCKGQRPRLYITNIPKPKSIHDAVRTEEIQHANPVPDGNFPLLHFFPSIDFDDARGVLLIGTTRGDICVARYRGIVKSAQGRLPIDVAGGTVPERSMRNILSQAVPMDLPLYYSKRDEILAGLLSPTFTNDTIRQWEAAAHDHGLDTPGWSSGWSSFTNMKAWVTPSLRWGIADPDFACGTRISEIRRDYMIFGDIIPIRFKEDDHELVDFRVGKRLYLHTVPAIGVVEDLPEWGLGGCPFPIPRPSNSSDVLKNQLEHMRVPMAEPLPDYSIDLQLGSVKDYDLIVGHIAMRKDLPDVDPNPEIWSEDEWKILCDLRHADRCALEDDDWDDVDDESSDEEEEDEEEETLLAFFPSCDYMYTLD</sequence>